<reference evidence="1" key="1">
    <citation type="submission" date="2020-06" db="EMBL/GenBank/DDBJ databases">
        <title>Draft genome of Bugula neritina, a colonial animal packing powerful symbionts and potential medicines.</title>
        <authorList>
            <person name="Rayko M."/>
        </authorList>
    </citation>
    <scope>NUCLEOTIDE SEQUENCE [LARGE SCALE GENOMIC DNA]</scope>
    <source>
        <strain evidence="1">Kwan_BN1</strain>
    </source>
</reference>
<dbReference type="InterPro" id="IPR029063">
    <property type="entry name" value="SAM-dependent_MTases_sf"/>
</dbReference>
<keyword evidence="2" id="KW-1185">Reference proteome</keyword>
<dbReference type="Gene3D" id="3.40.50.150">
    <property type="entry name" value="Vaccinia Virus protein VP39"/>
    <property type="match status" value="1"/>
</dbReference>
<proteinExistence type="predicted"/>
<name>A0A7J7J154_BUGNE</name>
<dbReference type="PANTHER" id="PTHR12890">
    <property type="entry name" value="DREV PROTEIN"/>
    <property type="match status" value="1"/>
</dbReference>
<dbReference type="AlphaFoldDB" id="A0A7J7J154"/>
<accession>A0A7J7J154</accession>
<dbReference type="SUPFAM" id="SSF53335">
    <property type="entry name" value="S-adenosyl-L-methionine-dependent methyltransferases"/>
    <property type="match status" value="1"/>
</dbReference>
<protein>
    <submittedName>
        <fullName evidence="1">METTL9</fullName>
    </submittedName>
</protein>
<evidence type="ECO:0000313" key="2">
    <source>
        <dbReference type="Proteomes" id="UP000593567"/>
    </source>
</evidence>
<evidence type="ECO:0000313" key="1">
    <source>
        <dbReference type="EMBL" id="KAF6019411.1"/>
    </source>
</evidence>
<dbReference type="EMBL" id="VXIV02003233">
    <property type="protein sequence ID" value="KAF6019411.1"/>
    <property type="molecule type" value="Genomic_DNA"/>
</dbReference>
<dbReference type="PANTHER" id="PTHR12890:SF0">
    <property type="entry name" value="PROTEIN-L-HISTIDINE N-PROS-METHYLTRANSFERASE"/>
    <property type="match status" value="1"/>
</dbReference>
<dbReference type="OrthoDB" id="199041at2759"/>
<dbReference type="CDD" id="cd02440">
    <property type="entry name" value="AdoMet_MTases"/>
    <property type="match status" value="1"/>
</dbReference>
<dbReference type="GO" id="GO:0106370">
    <property type="term" value="F:protein-L-histidine N-pros-methyltransferase activity"/>
    <property type="evidence" value="ECO:0007669"/>
    <property type="project" value="InterPro"/>
</dbReference>
<comment type="caution">
    <text evidence="1">The sequence shown here is derived from an EMBL/GenBank/DDBJ whole genome shotgun (WGS) entry which is preliminary data.</text>
</comment>
<dbReference type="Proteomes" id="UP000593567">
    <property type="component" value="Unassembled WGS sequence"/>
</dbReference>
<organism evidence="1 2">
    <name type="scientific">Bugula neritina</name>
    <name type="common">Brown bryozoan</name>
    <name type="synonym">Sertularia neritina</name>
    <dbReference type="NCBI Taxonomy" id="10212"/>
    <lineage>
        <taxon>Eukaryota</taxon>
        <taxon>Metazoa</taxon>
        <taxon>Spiralia</taxon>
        <taxon>Lophotrochozoa</taxon>
        <taxon>Bryozoa</taxon>
        <taxon>Gymnolaemata</taxon>
        <taxon>Cheilostomatida</taxon>
        <taxon>Flustrina</taxon>
        <taxon>Buguloidea</taxon>
        <taxon>Bugulidae</taxon>
        <taxon>Bugula</taxon>
    </lineage>
</organism>
<dbReference type="Pfam" id="PF05219">
    <property type="entry name" value="DREV"/>
    <property type="match status" value="1"/>
</dbReference>
<dbReference type="InterPro" id="IPR007884">
    <property type="entry name" value="METL9"/>
</dbReference>
<sequence length="293" mass="34165">MRRSRLTEVMLEKQQLDLQHRNDNHFYWYQIRMDEIDETERSKFVQLNQDEQTQNFLDTCYNKSDAFLLQFWHALAVPVLKMFMTQTNVNGYLDRGSMFVFSSAQFRSLMSIEDDWVGDSLLDLGAGDGKVTDVMASHFQRIYVTEIATQMQKQLIRKKYNLLGLTEWTHHKFEVISCLNLLDRCDKPLTLLQNIRQSVKENGRVIVASVYPYSPYVEENSSSNYKPSESLDITASSIEEQINLMVKNVFTPSGFELLTFSRVPYLCEGDLTTSFYILYDIVFVLQPSKQNKS</sequence>
<gene>
    <name evidence="1" type="ORF">EB796_022301</name>
</gene>